<dbReference type="GO" id="GO:0031201">
    <property type="term" value="C:SNARE complex"/>
    <property type="evidence" value="ECO:0007669"/>
    <property type="project" value="TreeGrafter"/>
</dbReference>
<dbReference type="GO" id="GO:0005484">
    <property type="term" value="F:SNAP receptor activity"/>
    <property type="evidence" value="ECO:0007669"/>
    <property type="project" value="InterPro"/>
</dbReference>
<protein>
    <recommendedName>
        <fullName evidence="5">t-SNARE coiled-coil homology domain-containing protein</fullName>
    </recommendedName>
</protein>
<dbReference type="GeneID" id="110240718"/>
<feature type="region of interest" description="Disordered" evidence="3">
    <location>
        <begin position="1"/>
        <end position="21"/>
    </location>
</feature>
<dbReference type="SMART" id="SM00397">
    <property type="entry name" value="t_SNARE"/>
    <property type="match status" value="1"/>
</dbReference>
<feature type="domain" description="T-SNARE coiled-coil homology" evidence="5">
    <location>
        <begin position="188"/>
        <end position="250"/>
    </location>
</feature>
<keyword evidence="4" id="KW-1133">Transmembrane helix</keyword>
<dbReference type="SUPFAM" id="SSF47661">
    <property type="entry name" value="t-snare proteins"/>
    <property type="match status" value="1"/>
</dbReference>
<dbReference type="PANTHER" id="PTHR19957:SF38">
    <property type="entry name" value="LD27581P"/>
    <property type="match status" value="1"/>
</dbReference>
<feature type="region of interest" description="Disordered" evidence="3">
    <location>
        <begin position="149"/>
        <end position="179"/>
    </location>
</feature>
<dbReference type="InterPro" id="IPR006012">
    <property type="entry name" value="Syntaxin/epimorphin_CS"/>
</dbReference>
<dbReference type="InterPro" id="IPR010989">
    <property type="entry name" value="SNARE"/>
</dbReference>
<dbReference type="PROSITE" id="PS50192">
    <property type="entry name" value="T_SNARE"/>
    <property type="match status" value="1"/>
</dbReference>
<proteinExistence type="inferred from homology"/>
<reference evidence="6" key="1">
    <citation type="submission" date="2022-11" db="UniProtKB">
        <authorList>
            <consortium name="EnsemblMetazoa"/>
        </authorList>
    </citation>
    <scope>IDENTIFICATION</scope>
</reference>
<dbReference type="Gene3D" id="1.20.5.110">
    <property type="match status" value="1"/>
</dbReference>
<accession>A0A913YJU2</accession>
<dbReference type="AlphaFoldDB" id="A0A913YJU2"/>
<dbReference type="RefSeq" id="XP_028515374.1">
    <property type="nucleotide sequence ID" value="XM_028659573.1"/>
</dbReference>
<dbReference type="Proteomes" id="UP000887567">
    <property type="component" value="Unplaced"/>
</dbReference>
<dbReference type="InterPro" id="IPR000727">
    <property type="entry name" value="T_SNARE_dom"/>
</dbReference>
<dbReference type="EnsemblMetazoa" id="XM_028659573.1">
    <property type="protein sequence ID" value="XP_028515374.1"/>
    <property type="gene ID" value="LOC110240718"/>
</dbReference>
<dbReference type="OMA" id="RVHNTME"/>
<evidence type="ECO:0000256" key="1">
    <source>
        <dbReference type="ARBA" id="ARBA00009063"/>
    </source>
</evidence>
<dbReference type="GO" id="GO:0012505">
    <property type="term" value="C:endomembrane system"/>
    <property type="evidence" value="ECO:0007669"/>
    <property type="project" value="TreeGrafter"/>
</dbReference>
<feature type="transmembrane region" description="Helical" evidence="4">
    <location>
        <begin position="261"/>
        <end position="283"/>
    </location>
</feature>
<dbReference type="GO" id="GO:0006906">
    <property type="term" value="P:vesicle fusion"/>
    <property type="evidence" value="ECO:0007669"/>
    <property type="project" value="TreeGrafter"/>
</dbReference>
<dbReference type="PANTHER" id="PTHR19957">
    <property type="entry name" value="SYNTAXIN"/>
    <property type="match status" value="1"/>
</dbReference>
<dbReference type="Pfam" id="PF14523">
    <property type="entry name" value="Syntaxin_2"/>
    <property type="match status" value="1"/>
</dbReference>
<dbReference type="FunFam" id="1.20.5.110:FF:000059">
    <property type="entry name" value="Related to syntaxin 12"/>
    <property type="match status" value="1"/>
</dbReference>
<dbReference type="Gene3D" id="1.20.58.70">
    <property type="match status" value="1"/>
</dbReference>
<sequence length="285" mass="32919">MNILQKEKKRKKKEKKEKKKKPCTILMNNYLQGLHVDHQEEFQQMSDSVSSNIFQINSNTAALERILKQISSGKERVPQEKIHRIQQGTNKLASTTTHILKNMTSLCGPARQNRIQHERLKDDFREAVSRYYSVQNKIADQEKLLVNLSSKQDQSHHGDFGSDQTQLIEDDRRRNEQEQLSEQIAVDEAIVYEREDRIRQIEADILDINEIFRDLASMVHEQGEMIDSIEGNIDRVHTNVESANTQLYKASQYQKASRKKICCLLVIVVLAAGAVGLILYFSLKK</sequence>
<evidence type="ECO:0000313" key="6">
    <source>
        <dbReference type="EnsemblMetazoa" id="XP_028515374.1"/>
    </source>
</evidence>
<evidence type="ECO:0000256" key="3">
    <source>
        <dbReference type="SAM" id="MobiDB-lite"/>
    </source>
</evidence>
<keyword evidence="7" id="KW-1185">Reference proteome</keyword>
<dbReference type="PROSITE" id="PS00914">
    <property type="entry name" value="SYNTAXIN"/>
    <property type="match status" value="1"/>
</dbReference>
<dbReference type="CDD" id="cd15847">
    <property type="entry name" value="SNARE_syntaxin7_like"/>
    <property type="match status" value="1"/>
</dbReference>
<evidence type="ECO:0000313" key="7">
    <source>
        <dbReference type="Proteomes" id="UP000887567"/>
    </source>
</evidence>
<dbReference type="GO" id="GO:0000149">
    <property type="term" value="F:SNARE binding"/>
    <property type="evidence" value="ECO:0007669"/>
    <property type="project" value="TreeGrafter"/>
</dbReference>
<name>A0A913YJU2_EXADI</name>
<dbReference type="InterPro" id="IPR045242">
    <property type="entry name" value="Syntaxin"/>
</dbReference>
<evidence type="ECO:0000259" key="5">
    <source>
        <dbReference type="PROSITE" id="PS50192"/>
    </source>
</evidence>
<dbReference type="GO" id="GO:0048278">
    <property type="term" value="P:vesicle docking"/>
    <property type="evidence" value="ECO:0007669"/>
    <property type="project" value="TreeGrafter"/>
</dbReference>
<dbReference type="InterPro" id="IPR006011">
    <property type="entry name" value="Syntaxin_N"/>
</dbReference>
<keyword evidence="4" id="KW-0812">Transmembrane</keyword>
<comment type="similarity">
    <text evidence="1 2">Belongs to the syntaxin family.</text>
</comment>
<dbReference type="GO" id="GO:0006886">
    <property type="term" value="P:intracellular protein transport"/>
    <property type="evidence" value="ECO:0007669"/>
    <property type="project" value="InterPro"/>
</dbReference>
<dbReference type="Pfam" id="PF05739">
    <property type="entry name" value="SNARE"/>
    <property type="match status" value="1"/>
</dbReference>
<feature type="compositionally biased region" description="Basic residues" evidence="3">
    <location>
        <begin position="7"/>
        <end position="21"/>
    </location>
</feature>
<dbReference type="SMART" id="SM00503">
    <property type="entry name" value="SynN"/>
    <property type="match status" value="1"/>
</dbReference>
<dbReference type="OrthoDB" id="75754at2759"/>
<evidence type="ECO:0000256" key="2">
    <source>
        <dbReference type="RuleBase" id="RU003858"/>
    </source>
</evidence>
<evidence type="ECO:0000256" key="4">
    <source>
        <dbReference type="SAM" id="Phobius"/>
    </source>
</evidence>
<keyword evidence="4" id="KW-0472">Membrane</keyword>
<organism evidence="6 7">
    <name type="scientific">Exaiptasia diaphana</name>
    <name type="common">Tropical sea anemone</name>
    <name type="synonym">Aiptasia pulchella</name>
    <dbReference type="NCBI Taxonomy" id="2652724"/>
    <lineage>
        <taxon>Eukaryota</taxon>
        <taxon>Metazoa</taxon>
        <taxon>Cnidaria</taxon>
        <taxon>Anthozoa</taxon>
        <taxon>Hexacorallia</taxon>
        <taxon>Actiniaria</taxon>
        <taxon>Aiptasiidae</taxon>
        <taxon>Exaiptasia</taxon>
    </lineage>
</organism>